<dbReference type="PANTHER" id="PTHR13847">
    <property type="entry name" value="SARCOSINE DEHYDROGENASE-RELATED"/>
    <property type="match status" value="1"/>
</dbReference>
<sequence length="392" mass="41581">MSDHLPKGAEVVVIGAGAVGAACAYFLAREGFRVQVLEQGRVASGTSSAGEGNLLVSDKEAGHELDLALYSNSVWHDDLAEFGQLWEFESKGGFVVASSPEGADALRELGARQRRAGIETVDVDAADIRQYEPYIRSGLAAAAYYPQDAQVQPMLLTAHLLRLARGMGAVISTGIEVTGIEHHDLGGERRVKAVRTSRGTIACDHVVNAAGTWASEIAAMAGVDVPVLPRRGFVLVTEPLPPTINRKVYAGEYVASTQSSDESLQTSTVIEGTQAGTILIGSSRERVGFDRTVSLPVLREIAAKALALFPSLARVRIMRTYMGFRPYCPDHLPVIGHDSRLTGMWHATGHEGAGIGLSVGTAKLLTQAMAGKSPDLDLSPFAPARFSAGDHA</sequence>
<proteinExistence type="predicted"/>
<keyword evidence="1" id="KW-0560">Oxidoreductase</keyword>
<organism evidence="3 4">
    <name type="scientific">Nocardia albiluteola</name>
    <dbReference type="NCBI Taxonomy" id="2842303"/>
    <lineage>
        <taxon>Bacteria</taxon>
        <taxon>Bacillati</taxon>
        <taxon>Actinomycetota</taxon>
        <taxon>Actinomycetes</taxon>
        <taxon>Mycobacteriales</taxon>
        <taxon>Nocardiaceae</taxon>
        <taxon>Nocardia</taxon>
    </lineage>
</organism>
<dbReference type="SUPFAM" id="SSF54373">
    <property type="entry name" value="FAD-linked reductases, C-terminal domain"/>
    <property type="match status" value="1"/>
</dbReference>
<evidence type="ECO:0000256" key="1">
    <source>
        <dbReference type="ARBA" id="ARBA00023002"/>
    </source>
</evidence>
<dbReference type="PANTHER" id="PTHR13847:SF287">
    <property type="entry name" value="FAD-DEPENDENT OXIDOREDUCTASE DOMAIN-CONTAINING PROTEIN 1"/>
    <property type="match status" value="1"/>
</dbReference>
<keyword evidence="4" id="KW-1185">Reference proteome</keyword>
<dbReference type="Gene3D" id="3.30.9.10">
    <property type="entry name" value="D-Amino Acid Oxidase, subunit A, domain 2"/>
    <property type="match status" value="1"/>
</dbReference>
<dbReference type="InterPro" id="IPR006076">
    <property type="entry name" value="FAD-dep_OxRdtase"/>
</dbReference>
<dbReference type="InterPro" id="IPR036188">
    <property type="entry name" value="FAD/NAD-bd_sf"/>
</dbReference>
<feature type="domain" description="FAD dependent oxidoreductase" evidence="2">
    <location>
        <begin position="11"/>
        <end position="367"/>
    </location>
</feature>
<gene>
    <name evidence="3" type="ORF">KO481_19440</name>
</gene>
<dbReference type="SUPFAM" id="SSF51905">
    <property type="entry name" value="FAD/NAD(P)-binding domain"/>
    <property type="match status" value="1"/>
</dbReference>
<name>A0ABS6B061_9NOCA</name>
<dbReference type="EMBL" id="JAHKNI010000006">
    <property type="protein sequence ID" value="MBU3063696.1"/>
    <property type="molecule type" value="Genomic_DNA"/>
</dbReference>
<protein>
    <submittedName>
        <fullName evidence="3">FAD-binding oxidoreductase</fullName>
    </submittedName>
</protein>
<evidence type="ECO:0000259" key="2">
    <source>
        <dbReference type="Pfam" id="PF01266"/>
    </source>
</evidence>
<dbReference type="RefSeq" id="WP_215918605.1">
    <property type="nucleotide sequence ID" value="NZ_JAHKNI010000006.1"/>
</dbReference>
<accession>A0ABS6B061</accession>
<evidence type="ECO:0000313" key="4">
    <source>
        <dbReference type="Proteomes" id="UP000733379"/>
    </source>
</evidence>
<dbReference type="Gene3D" id="3.50.50.60">
    <property type="entry name" value="FAD/NAD(P)-binding domain"/>
    <property type="match status" value="1"/>
</dbReference>
<evidence type="ECO:0000313" key="3">
    <source>
        <dbReference type="EMBL" id="MBU3063696.1"/>
    </source>
</evidence>
<dbReference type="PROSITE" id="PS51257">
    <property type="entry name" value="PROKAR_LIPOPROTEIN"/>
    <property type="match status" value="1"/>
</dbReference>
<comment type="caution">
    <text evidence="3">The sequence shown here is derived from an EMBL/GenBank/DDBJ whole genome shotgun (WGS) entry which is preliminary data.</text>
</comment>
<dbReference type="Proteomes" id="UP000733379">
    <property type="component" value="Unassembled WGS sequence"/>
</dbReference>
<reference evidence="3 4" key="1">
    <citation type="submission" date="2021-06" db="EMBL/GenBank/DDBJ databases">
        <title>Actinomycetes sequencing.</title>
        <authorList>
            <person name="Shan Q."/>
        </authorList>
    </citation>
    <scope>NUCLEOTIDE SEQUENCE [LARGE SCALE GENOMIC DNA]</scope>
    <source>
        <strain evidence="3 4">NEAU-G5</strain>
    </source>
</reference>
<dbReference type="Pfam" id="PF01266">
    <property type="entry name" value="DAO"/>
    <property type="match status" value="1"/>
</dbReference>